<reference evidence="1 2" key="1">
    <citation type="submission" date="2024-04" db="EMBL/GenBank/DDBJ databases">
        <title>Flavobacterium sp. DGU11 16S ribosomal RNA gene Genome sequencing and assembly.</title>
        <authorList>
            <person name="Park S."/>
        </authorList>
    </citation>
    <scope>NUCLEOTIDE SEQUENCE [LARGE SCALE GENOMIC DNA]</scope>
    <source>
        <strain evidence="1 2">DGU11</strain>
    </source>
</reference>
<protein>
    <recommendedName>
        <fullName evidence="3">Antitoxin component YwqK of the YwqJK toxin-antitoxin module</fullName>
    </recommendedName>
</protein>
<sequence length="749" mass="88104">METIIYRDRRNREILNESAISDDLAYDKEYYIDEKPIKTESYIYGKFSGLQLYLQLSDAPEKLLNQFRHVETITLYQHRFSTGIYDLYDVDHFEYLKLKYSKIEVHSPRGRIAEYWVYPAKYYGTNSKTFNIHPKEEGQKKQIQVSYHGSGDFKTASVPGEKSIGSLEEFMSSDLIRKYGLAKRYYASLLPLIPDMQKPLPHRKVRYVSDFNNKPLTLQEALNTKYYTKKIYEDDVLMQTDEYLDGEFYKRKIYFYGEAYSRKSFHADANNVIYFNPKDVNNYVVWEAEYFNREGEFSKRWYEVRDHEGTKIAVQQISLESGKVTKTKKYSKQFYDDSEGYKPFTYDKDGAICKKIEIHDGFGSETYLISEMKENGFFDTEYGRYFLEPEPLIPSLKGPERVKGNVVYKNPFGGVIDETEAKHLYEYYKETYHNGFLKKSHHHGASRWSLEVYDDTATDTSKAYGLYFYNLKNVNGYRVYDAYGKDHYNDEPVTGNLVQDAYGREVSRVLRGHGKIQYGRKILYDGYMPVPSGSSQTHVLYDEDGKVSTYRKVRTKDNSVIESTRSAYESAKYFKNEKIAQEYYRSLDELMPPLPFVSDSQLIERPVASYDDSRGIRNITGLYTEQGKLRHIIDGYDKKYFLPKGEDIVNAIKALKPYSYTHFYFNIIEKGSNVFCHYAHLSGFLVQMRISKYTYQADVRITPDQREITVRLRDHHNNTNWYDFYKNDKFIRGTSFHSKELAKQLLQAI</sequence>
<keyword evidence="2" id="KW-1185">Reference proteome</keyword>
<dbReference type="EMBL" id="JBBYHR010000004">
    <property type="protein sequence ID" value="MEL1244422.1"/>
    <property type="molecule type" value="Genomic_DNA"/>
</dbReference>
<dbReference type="Proteomes" id="UP001464555">
    <property type="component" value="Unassembled WGS sequence"/>
</dbReference>
<name>A0ABU9HWV6_9FLAO</name>
<evidence type="ECO:0000313" key="1">
    <source>
        <dbReference type="EMBL" id="MEL1244422.1"/>
    </source>
</evidence>
<evidence type="ECO:0008006" key="3">
    <source>
        <dbReference type="Google" id="ProtNLM"/>
    </source>
</evidence>
<evidence type="ECO:0000313" key="2">
    <source>
        <dbReference type="Proteomes" id="UP001464555"/>
    </source>
</evidence>
<organism evidence="1 2">
    <name type="scientific">Flavobacterium arundinis</name>
    <dbReference type="NCBI Taxonomy" id="3139143"/>
    <lineage>
        <taxon>Bacteria</taxon>
        <taxon>Pseudomonadati</taxon>
        <taxon>Bacteroidota</taxon>
        <taxon>Flavobacteriia</taxon>
        <taxon>Flavobacteriales</taxon>
        <taxon>Flavobacteriaceae</taxon>
        <taxon>Flavobacterium</taxon>
    </lineage>
</organism>
<accession>A0ABU9HWV6</accession>
<comment type="caution">
    <text evidence="1">The sequence shown here is derived from an EMBL/GenBank/DDBJ whole genome shotgun (WGS) entry which is preliminary data.</text>
</comment>
<proteinExistence type="predicted"/>
<dbReference type="RefSeq" id="WP_341696739.1">
    <property type="nucleotide sequence ID" value="NZ_JBBYHR010000004.1"/>
</dbReference>
<gene>
    <name evidence="1" type="ORF">AAEO56_09135</name>
</gene>